<accession>A0A8X6TBZ4</accession>
<gene>
    <name evidence="2" type="ORF">NPIL_532631</name>
</gene>
<proteinExistence type="predicted"/>
<feature type="region of interest" description="Disordered" evidence="1">
    <location>
        <begin position="51"/>
        <end position="75"/>
    </location>
</feature>
<organism evidence="2 3">
    <name type="scientific">Nephila pilipes</name>
    <name type="common">Giant wood spider</name>
    <name type="synonym">Nephila maculata</name>
    <dbReference type="NCBI Taxonomy" id="299642"/>
    <lineage>
        <taxon>Eukaryota</taxon>
        <taxon>Metazoa</taxon>
        <taxon>Ecdysozoa</taxon>
        <taxon>Arthropoda</taxon>
        <taxon>Chelicerata</taxon>
        <taxon>Arachnida</taxon>
        <taxon>Araneae</taxon>
        <taxon>Araneomorphae</taxon>
        <taxon>Entelegynae</taxon>
        <taxon>Araneoidea</taxon>
        <taxon>Nephilidae</taxon>
        <taxon>Nephila</taxon>
    </lineage>
</organism>
<protein>
    <submittedName>
        <fullName evidence="2">Uncharacterized protein</fullName>
    </submittedName>
</protein>
<dbReference type="AlphaFoldDB" id="A0A8X6TBZ4"/>
<dbReference type="EMBL" id="BMAW01053550">
    <property type="protein sequence ID" value="GFS91628.1"/>
    <property type="molecule type" value="Genomic_DNA"/>
</dbReference>
<evidence type="ECO:0000313" key="3">
    <source>
        <dbReference type="Proteomes" id="UP000887013"/>
    </source>
</evidence>
<reference evidence="2" key="1">
    <citation type="submission" date="2020-08" db="EMBL/GenBank/DDBJ databases">
        <title>Multicomponent nature underlies the extraordinary mechanical properties of spider dragline silk.</title>
        <authorList>
            <person name="Kono N."/>
            <person name="Nakamura H."/>
            <person name="Mori M."/>
            <person name="Yoshida Y."/>
            <person name="Ohtoshi R."/>
            <person name="Malay A.D."/>
            <person name="Moran D.A.P."/>
            <person name="Tomita M."/>
            <person name="Numata K."/>
            <person name="Arakawa K."/>
        </authorList>
    </citation>
    <scope>NUCLEOTIDE SEQUENCE</scope>
</reference>
<evidence type="ECO:0000313" key="2">
    <source>
        <dbReference type="EMBL" id="GFS91628.1"/>
    </source>
</evidence>
<name>A0A8X6TBZ4_NEPPI</name>
<comment type="caution">
    <text evidence="2">The sequence shown here is derived from an EMBL/GenBank/DDBJ whole genome shotgun (WGS) entry which is preliminary data.</text>
</comment>
<evidence type="ECO:0000256" key="1">
    <source>
        <dbReference type="SAM" id="MobiDB-lite"/>
    </source>
</evidence>
<keyword evidence="3" id="KW-1185">Reference proteome</keyword>
<dbReference type="Proteomes" id="UP000887013">
    <property type="component" value="Unassembled WGS sequence"/>
</dbReference>
<sequence>MASRYCQEQSIEHIPITTDVRAMIDSLLDLPQPSSGCPVLQEDRVVILLPEREATDTTQESKVERLKQSRKDSNA</sequence>